<evidence type="ECO:0000313" key="6">
    <source>
        <dbReference type="Proteomes" id="UP000740883"/>
    </source>
</evidence>
<dbReference type="GO" id="GO:0005737">
    <property type="term" value="C:cytoplasm"/>
    <property type="evidence" value="ECO:0007669"/>
    <property type="project" value="TreeGrafter"/>
</dbReference>
<dbReference type="PROSITE" id="PS50294">
    <property type="entry name" value="WD_REPEATS_REGION"/>
    <property type="match status" value="2"/>
</dbReference>
<evidence type="ECO:0000256" key="3">
    <source>
        <dbReference type="PROSITE-ProRule" id="PRU00221"/>
    </source>
</evidence>
<dbReference type="PRINTS" id="PR00320">
    <property type="entry name" value="GPROTEINBRPT"/>
</dbReference>
<organism evidence="5 6">
    <name type="scientific">Nosema granulosis</name>
    <dbReference type="NCBI Taxonomy" id="83296"/>
    <lineage>
        <taxon>Eukaryota</taxon>
        <taxon>Fungi</taxon>
        <taxon>Fungi incertae sedis</taxon>
        <taxon>Microsporidia</taxon>
        <taxon>Nosematidae</taxon>
        <taxon>Nosema</taxon>
    </lineage>
</organism>
<keyword evidence="2" id="KW-0677">Repeat</keyword>
<evidence type="ECO:0000313" key="5">
    <source>
        <dbReference type="EMBL" id="KAF9754352.1"/>
    </source>
</evidence>
<dbReference type="GO" id="GO:0005634">
    <property type="term" value="C:nucleus"/>
    <property type="evidence" value="ECO:0007669"/>
    <property type="project" value="TreeGrafter"/>
</dbReference>
<dbReference type="PANTHER" id="PTHR19849">
    <property type="entry name" value="PHOSPHOLIPASE A-2-ACTIVATING PROTEIN"/>
    <property type="match status" value="1"/>
</dbReference>
<dbReference type="Proteomes" id="UP000740883">
    <property type="component" value="Unassembled WGS sequence"/>
</dbReference>
<reference evidence="5 6" key="1">
    <citation type="journal article" date="2020" name="Genome Biol. Evol.">
        <title>Comparative genomics of strictly vertically transmitted, feminizing microsporidia endosymbionts of amphipod crustaceans.</title>
        <authorList>
            <person name="Cormier A."/>
            <person name="Chebbi M.A."/>
            <person name="Giraud I."/>
            <person name="Wattier R."/>
            <person name="Teixeira M."/>
            <person name="Gilbert C."/>
            <person name="Rigaud T."/>
            <person name="Cordaux R."/>
        </authorList>
    </citation>
    <scope>NUCLEOTIDE SEQUENCE [LARGE SCALE GENOMIC DNA]</scope>
    <source>
        <strain evidence="5 6">Ou3-Ou53</strain>
    </source>
</reference>
<dbReference type="GO" id="GO:0010992">
    <property type="term" value="P:ubiquitin recycling"/>
    <property type="evidence" value="ECO:0007669"/>
    <property type="project" value="TreeGrafter"/>
</dbReference>
<dbReference type="SMART" id="SM00320">
    <property type="entry name" value="WD40"/>
    <property type="match status" value="8"/>
</dbReference>
<feature type="repeat" description="WD" evidence="3">
    <location>
        <begin position="90"/>
        <end position="129"/>
    </location>
</feature>
<dbReference type="Pfam" id="PF25048">
    <property type="entry name" value="Beta-prop_TEP1_C"/>
    <property type="match status" value="1"/>
</dbReference>
<dbReference type="InterPro" id="IPR020472">
    <property type="entry name" value="WD40_PAC1"/>
</dbReference>
<proteinExistence type="predicted"/>
<dbReference type="InterPro" id="IPR019775">
    <property type="entry name" value="WD40_repeat_CS"/>
</dbReference>
<dbReference type="Gene3D" id="2.130.10.10">
    <property type="entry name" value="YVTN repeat-like/Quinoprotein amine dehydrogenase"/>
    <property type="match status" value="2"/>
</dbReference>
<dbReference type="InterPro" id="IPR036322">
    <property type="entry name" value="WD40_repeat_dom_sf"/>
</dbReference>
<keyword evidence="6" id="KW-1185">Reference proteome</keyword>
<feature type="repeat" description="WD" evidence="3">
    <location>
        <begin position="130"/>
        <end position="162"/>
    </location>
</feature>
<dbReference type="OrthoDB" id="544788at2759"/>
<evidence type="ECO:0000256" key="1">
    <source>
        <dbReference type="ARBA" id="ARBA00022574"/>
    </source>
</evidence>
<dbReference type="PROSITE" id="PS00678">
    <property type="entry name" value="WD_REPEATS_1"/>
    <property type="match status" value="1"/>
</dbReference>
<feature type="repeat" description="WD" evidence="3">
    <location>
        <begin position="248"/>
        <end position="278"/>
    </location>
</feature>
<dbReference type="InterPro" id="IPR056828">
    <property type="entry name" value="Beta-prop_TEP1_C"/>
</dbReference>
<dbReference type="InterPro" id="IPR015943">
    <property type="entry name" value="WD40/YVTN_repeat-like_dom_sf"/>
</dbReference>
<feature type="repeat" description="WD" evidence="3">
    <location>
        <begin position="285"/>
        <end position="326"/>
    </location>
</feature>
<keyword evidence="1 3" id="KW-0853">WD repeat</keyword>
<evidence type="ECO:0000259" key="4">
    <source>
        <dbReference type="Pfam" id="PF25048"/>
    </source>
</evidence>
<dbReference type="PROSITE" id="PS50082">
    <property type="entry name" value="WD_REPEATS_2"/>
    <property type="match status" value="4"/>
</dbReference>
<dbReference type="Pfam" id="PF00400">
    <property type="entry name" value="WD40"/>
    <property type="match status" value="6"/>
</dbReference>
<dbReference type="GO" id="GO:0043130">
    <property type="term" value="F:ubiquitin binding"/>
    <property type="evidence" value="ECO:0007669"/>
    <property type="project" value="TreeGrafter"/>
</dbReference>
<dbReference type="CDD" id="cd00200">
    <property type="entry name" value="WD40"/>
    <property type="match status" value="1"/>
</dbReference>
<name>A0A9P6GVL9_9MICR</name>
<feature type="domain" description="TEP-1 C-terminal beta-propeller" evidence="4">
    <location>
        <begin position="329"/>
        <end position="394"/>
    </location>
</feature>
<dbReference type="SUPFAM" id="SSF50978">
    <property type="entry name" value="WD40 repeat-like"/>
    <property type="match status" value="1"/>
</dbReference>
<dbReference type="PANTHER" id="PTHR19849:SF1">
    <property type="entry name" value="F-BOX_WD REPEAT-CONTAINING PROTEIN 7"/>
    <property type="match status" value="1"/>
</dbReference>
<dbReference type="InterPro" id="IPR011047">
    <property type="entry name" value="Quinoprotein_ADH-like_sf"/>
</dbReference>
<sequence>MNNLFLVEFEDQDGKSVSERMQVPGSITCDQLKSLIDTTLSLYVNGSPITDTLEKTVEGLNINTDEDVIKIRMNKEEPATQAATFCSSSYSGHEGPVLCVRYQDNILVTGGSDCTVRFWDIRTKTQKMIQKKHSHWVQCVEISPCGKFVVSGGVDGSVKLYSSDGEFIRSFIGHKDAVVAIKIVEDKIITGSRDKSVKISNYEGNCIFSYTHSKAITSLAVGEGFIASGSRDGKIKVYFEPKNSLMELNGHSSGINCLASAGVYMASGSDDGSIVIWKNLQVHKRIKHEREVLSLSFSSNLVYLASGSFDKTVRIWSVETGKLLSKYFHVDFVYKVMLLNDLVISCSKDKTVKLYRISKKKVISDLVCDDEVYCFDYSNNQLVCGSKSNRVYFFN</sequence>
<dbReference type="SUPFAM" id="SSF50998">
    <property type="entry name" value="Quinoprotein alcohol dehydrogenase-like"/>
    <property type="match status" value="1"/>
</dbReference>
<dbReference type="AlphaFoldDB" id="A0A9P6GVL9"/>
<protein>
    <submittedName>
        <fullName evidence="5">Notchless like protein 1</fullName>
    </submittedName>
</protein>
<accession>A0A9P6GVL9</accession>
<dbReference type="EMBL" id="SBJO01000913">
    <property type="protein sequence ID" value="KAF9754352.1"/>
    <property type="molecule type" value="Genomic_DNA"/>
</dbReference>
<comment type="caution">
    <text evidence="5">The sequence shown here is derived from an EMBL/GenBank/DDBJ whole genome shotgun (WGS) entry which is preliminary data.</text>
</comment>
<dbReference type="InterPro" id="IPR001680">
    <property type="entry name" value="WD40_rpt"/>
</dbReference>
<gene>
    <name evidence="5" type="primary">Nle1</name>
    <name evidence="5" type="ORF">NGRA_3364</name>
</gene>
<evidence type="ECO:0000256" key="2">
    <source>
        <dbReference type="ARBA" id="ARBA00022737"/>
    </source>
</evidence>
<dbReference type="GO" id="GO:0043161">
    <property type="term" value="P:proteasome-mediated ubiquitin-dependent protein catabolic process"/>
    <property type="evidence" value="ECO:0007669"/>
    <property type="project" value="TreeGrafter"/>
</dbReference>